<keyword evidence="1" id="KW-1133">Transmembrane helix</keyword>
<sequence>MGRRVLLGLALLLAWATYGLVMLPLADQEATRCHQFGDLAAECSAPFMLFYGIVTVIFLMATITLAILAVRCVSRPGR</sequence>
<accession>A0A147INW3</accession>
<keyword evidence="1" id="KW-0812">Transmembrane</keyword>
<gene>
    <name evidence="2" type="ORF">NS355_13045</name>
</gene>
<evidence type="ECO:0000313" key="3">
    <source>
        <dbReference type="Proteomes" id="UP000073923"/>
    </source>
</evidence>
<dbReference type="EMBL" id="LDTF01000073">
    <property type="protein sequence ID" value="KTT96922.1"/>
    <property type="molecule type" value="Genomic_DNA"/>
</dbReference>
<dbReference type="PATRIC" id="fig|172044.3.peg.2947"/>
<comment type="caution">
    <text evidence="2">The sequence shown here is derived from an EMBL/GenBank/DDBJ whole genome shotgun (WGS) entry which is preliminary data.</text>
</comment>
<protein>
    <submittedName>
        <fullName evidence="2">Uncharacterized protein</fullName>
    </submittedName>
</protein>
<evidence type="ECO:0000256" key="1">
    <source>
        <dbReference type="SAM" id="Phobius"/>
    </source>
</evidence>
<reference evidence="2 3" key="1">
    <citation type="journal article" date="2016" name="Front. Microbiol.">
        <title>Genomic Resource of Rice Seed Associated Bacteria.</title>
        <authorList>
            <person name="Midha S."/>
            <person name="Bansal K."/>
            <person name="Sharma S."/>
            <person name="Kumar N."/>
            <person name="Patil P.P."/>
            <person name="Chaudhry V."/>
            <person name="Patil P.B."/>
        </authorList>
    </citation>
    <scope>NUCLEOTIDE SEQUENCE [LARGE SCALE GENOMIC DNA]</scope>
    <source>
        <strain evidence="2 3">NS355</strain>
    </source>
</reference>
<dbReference type="AlphaFoldDB" id="A0A147INW3"/>
<evidence type="ECO:0000313" key="2">
    <source>
        <dbReference type="EMBL" id="KTT96922.1"/>
    </source>
</evidence>
<feature type="transmembrane region" description="Helical" evidence="1">
    <location>
        <begin position="49"/>
        <end position="70"/>
    </location>
</feature>
<proteinExistence type="predicted"/>
<name>A0A147INW3_9SPHN</name>
<dbReference type="Proteomes" id="UP000073923">
    <property type="component" value="Unassembled WGS sequence"/>
</dbReference>
<organism evidence="2 3">
    <name type="scientific">Sphingomonas yabuuchiae</name>
    <dbReference type="NCBI Taxonomy" id="172044"/>
    <lineage>
        <taxon>Bacteria</taxon>
        <taxon>Pseudomonadati</taxon>
        <taxon>Pseudomonadota</taxon>
        <taxon>Alphaproteobacteria</taxon>
        <taxon>Sphingomonadales</taxon>
        <taxon>Sphingomonadaceae</taxon>
        <taxon>Sphingomonas</taxon>
    </lineage>
</organism>
<keyword evidence="1" id="KW-0472">Membrane</keyword>